<keyword evidence="1" id="KW-1185">Reference proteome</keyword>
<dbReference type="AlphaFoldDB" id="A0A1U8ICH7"/>
<dbReference type="PANTHER" id="PTHR32254:SF14">
    <property type="entry name" value="EXPRESSED PROTEIN"/>
    <property type="match status" value="1"/>
</dbReference>
<evidence type="ECO:0000313" key="1">
    <source>
        <dbReference type="Proteomes" id="UP000818029"/>
    </source>
</evidence>
<dbReference type="Pfam" id="PF06364">
    <property type="entry name" value="DUF1068"/>
    <property type="match status" value="1"/>
</dbReference>
<proteinExistence type="predicted"/>
<evidence type="ECO:0000313" key="2">
    <source>
        <dbReference type="RefSeq" id="XP_016675797.1"/>
    </source>
</evidence>
<accession>A0A1U8ICH7</accession>
<dbReference type="STRING" id="3635.A0A1U8ICH7"/>
<dbReference type="RefSeq" id="XP_016675798.1">
    <property type="nucleotide sequence ID" value="XM_016820309.1"/>
</dbReference>
<evidence type="ECO:0000313" key="4">
    <source>
        <dbReference type="RefSeq" id="XP_040941996.1"/>
    </source>
</evidence>
<name>A0A1U8ICH7_GOSHI</name>
<dbReference type="RefSeq" id="XP_040941996.1">
    <property type="nucleotide sequence ID" value="XM_041086062.1"/>
</dbReference>
<organism evidence="1 2">
    <name type="scientific">Gossypium hirsutum</name>
    <name type="common">Upland cotton</name>
    <name type="synonym">Gossypium mexicanum</name>
    <dbReference type="NCBI Taxonomy" id="3635"/>
    <lineage>
        <taxon>Eukaryota</taxon>
        <taxon>Viridiplantae</taxon>
        <taxon>Streptophyta</taxon>
        <taxon>Embryophyta</taxon>
        <taxon>Tracheophyta</taxon>
        <taxon>Spermatophyta</taxon>
        <taxon>Magnoliopsida</taxon>
        <taxon>eudicotyledons</taxon>
        <taxon>Gunneridae</taxon>
        <taxon>Pentapetalae</taxon>
        <taxon>rosids</taxon>
        <taxon>malvids</taxon>
        <taxon>Malvales</taxon>
        <taxon>Malvaceae</taxon>
        <taxon>Malvoideae</taxon>
        <taxon>Gossypium</taxon>
    </lineage>
</organism>
<dbReference type="PaxDb" id="3635-A0A1U8ICH7"/>
<reference evidence="2 3" key="2">
    <citation type="submission" date="2025-04" db="UniProtKB">
        <authorList>
            <consortium name="RefSeq"/>
        </authorList>
    </citation>
    <scope>IDENTIFICATION</scope>
    <source>
        <tissue evidence="2 3">Leaf</tissue>
    </source>
</reference>
<gene>
    <name evidence="2 3 4" type="primary">LOC107895092</name>
</gene>
<protein>
    <submittedName>
        <fullName evidence="2 3">Uncharacterized protein LOC107895092 isoform X1</fullName>
    </submittedName>
    <submittedName>
        <fullName evidence="4">Uncharacterized protein isoform X1</fullName>
    </submittedName>
</protein>
<sequence length="152" mass="16966">MVLSLINAGLSNASFTEVSITISKGSGQMQFGYGDVRRREKAEEALSAQMKLTAMWEIRARQKGWRDKVAKSNAQTQGKTNYTRLQSKNNLQKAHNGWLLPLQMHMGGIATANKNDIDQHAVDTVCALNSNSGVSFRYFMCKKVLECLMFVC</sequence>
<dbReference type="RefSeq" id="XP_016675797.1">
    <property type="nucleotide sequence ID" value="XM_016820308.1"/>
</dbReference>
<dbReference type="GeneID" id="107895092"/>
<dbReference type="Proteomes" id="UP000818029">
    <property type="component" value="Chromosome A13"/>
</dbReference>
<evidence type="ECO:0000313" key="3">
    <source>
        <dbReference type="RefSeq" id="XP_016675798.1"/>
    </source>
</evidence>
<dbReference type="InterPro" id="IPR010471">
    <property type="entry name" value="DUF1068"/>
</dbReference>
<dbReference type="PANTHER" id="PTHR32254">
    <property type="entry name" value="EXPRESSED PROTEIN"/>
    <property type="match status" value="1"/>
</dbReference>
<reference evidence="1" key="1">
    <citation type="journal article" date="2020" name="Nat. Genet.">
        <title>Genomic diversifications of five Gossypium allopolyploid species and their impact on cotton improvement.</title>
        <authorList>
            <person name="Chen Z.J."/>
            <person name="Sreedasyam A."/>
            <person name="Ando A."/>
            <person name="Song Q."/>
            <person name="De Santiago L.M."/>
            <person name="Hulse-Kemp A.M."/>
            <person name="Ding M."/>
            <person name="Ye W."/>
            <person name="Kirkbride R.C."/>
            <person name="Jenkins J."/>
            <person name="Plott C."/>
            <person name="Lovell J."/>
            <person name="Lin Y.M."/>
            <person name="Vaughn R."/>
            <person name="Liu B."/>
            <person name="Simpson S."/>
            <person name="Scheffler B.E."/>
            <person name="Wen L."/>
            <person name="Saski C.A."/>
            <person name="Grover C.E."/>
            <person name="Hu G."/>
            <person name="Conover J.L."/>
            <person name="Carlson J.W."/>
            <person name="Shu S."/>
            <person name="Boston L.B."/>
            <person name="Williams M."/>
            <person name="Peterson D.G."/>
            <person name="McGee K."/>
            <person name="Jones D.C."/>
            <person name="Wendel J.F."/>
            <person name="Stelly D.M."/>
            <person name="Grimwood J."/>
            <person name="Schmutz J."/>
        </authorList>
    </citation>
    <scope>NUCLEOTIDE SEQUENCE [LARGE SCALE GENOMIC DNA]</scope>
    <source>
        <strain evidence="1">cv. TM-1</strain>
    </source>
</reference>
<dbReference type="KEGG" id="ghi:107895092"/>